<comment type="similarity">
    <text evidence="6">Belongs to the WD repeat UTP18 family.</text>
</comment>
<proteinExistence type="inferred from homology"/>
<keyword evidence="2" id="KW-0698">rRNA processing</keyword>
<dbReference type="EMBL" id="AXCN02000672">
    <property type="status" value="NOT_ANNOTATED_CDS"/>
    <property type="molecule type" value="Genomic_DNA"/>
</dbReference>
<comment type="subcellular location">
    <subcellularLocation>
        <location evidence="1">Nucleus</location>
        <location evidence="1">Nucleolus</location>
    </subcellularLocation>
</comment>
<dbReference type="Proteomes" id="UP000075886">
    <property type="component" value="Unassembled WGS sequence"/>
</dbReference>
<evidence type="ECO:0000256" key="2">
    <source>
        <dbReference type="ARBA" id="ARBA00022552"/>
    </source>
</evidence>
<feature type="region of interest" description="Disordered" evidence="7">
    <location>
        <begin position="312"/>
        <end position="353"/>
    </location>
</feature>
<feature type="compositionally biased region" description="Basic and acidic residues" evidence="7">
    <location>
        <begin position="323"/>
        <end position="338"/>
    </location>
</feature>
<sequence length="745" mass="83590">MESDDDFDHLISNNVSEVREAMVMAKTSIGAEESSGEDEVSVKSEMDDSDDDAGSTRMFASTKEGNTSLTEPSLLDVTIKSEPETSDEEAPNSKEKEALISQYLSRLRSEMRDGLDATSDEDDTSIKSEIDDEDVSVKSESENEEQPALSRKSENELERLDETVKDENEEEKDEEPQSKTVTKHKNKKLQKKEKKKNKSLVGENETATIGGKEKKLKKTKSKESNPKRNMNVLDETAEDERQTNNSDIDEKKPVLSNEEKKILKKQVRLEQLNGKKKKKAMVQPTQDELITKPTSRKEKELMALVFGGTSQVKSQLRKQAYAKSEDASMLKPDTNKGKEPKRKAVWHDSDDDDVDDAANMKRNKFSHQELPDQLTNERRRKEFEQIVGKPKWADLDHVKEPDSDDEILRTVGHVVKGSAAQGLPKDTIELKKLKNLNRETKAEGEISSINFHPTSMVAVITDKRGFVAIVAVDGVQNEKLHTLWLQKMRVVCSRLTPDGNELIFGSYRKLYHVYNLISGKSDTIKIPEKETWWMKNFRVSRCGKYLASAGDFGEVHLISAKSKEVLRTIQLRYPCQALEFTPDSRYLLCHSSDTEVSVYSLDARRIVNVFQDEGCVNGSCIAVCPGGQFVATGSRQGIVNIYALDATLKEQQPVPLKVINNLTTYIDSLTFNATSELLVIGSSTVKNAVKLIHVKSGTVFRNFPMQMASLGHVTTAEFSPSGGYLALGNKQGSVSLFRVKHYENY</sequence>
<dbReference type="PANTHER" id="PTHR18359">
    <property type="entry name" value="WD-REPEAT PROTEIN-RELATED"/>
    <property type="match status" value="1"/>
</dbReference>
<dbReference type="GO" id="GO:0034388">
    <property type="term" value="C:Pwp2p-containing subcomplex of 90S preribosome"/>
    <property type="evidence" value="ECO:0007669"/>
    <property type="project" value="TreeGrafter"/>
</dbReference>
<dbReference type="InterPro" id="IPR001680">
    <property type="entry name" value="WD40_rpt"/>
</dbReference>
<dbReference type="InterPro" id="IPR015943">
    <property type="entry name" value="WD40/YVTN_repeat-like_dom_sf"/>
</dbReference>
<evidence type="ECO:0008006" key="10">
    <source>
        <dbReference type="Google" id="ProtNLM"/>
    </source>
</evidence>
<evidence type="ECO:0000256" key="6">
    <source>
        <dbReference type="ARBA" id="ARBA00025767"/>
    </source>
</evidence>
<evidence type="ECO:0000313" key="8">
    <source>
        <dbReference type="EnsemblMetazoa" id="AFAF005738-PA"/>
    </source>
</evidence>
<evidence type="ECO:0000256" key="1">
    <source>
        <dbReference type="ARBA" id="ARBA00004604"/>
    </source>
</evidence>
<dbReference type="GO" id="GO:0032040">
    <property type="term" value="C:small-subunit processome"/>
    <property type="evidence" value="ECO:0007669"/>
    <property type="project" value="TreeGrafter"/>
</dbReference>
<evidence type="ECO:0000256" key="4">
    <source>
        <dbReference type="ARBA" id="ARBA00022737"/>
    </source>
</evidence>
<reference evidence="9" key="1">
    <citation type="submission" date="2014-01" db="EMBL/GenBank/DDBJ databases">
        <title>The Genome Sequence of Anopheles farauti FAR1 (V2).</title>
        <authorList>
            <consortium name="The Broad Institute Genomics Platform"/>
            <person name="Neafsey D.E."/>
            <person name="Besansky N."/>
            <person name="Howell P."/>
            <person name="Walton C."/>
            <person name="Young S.K."/>
            <person name="Zeng Q."/>
            <person name="Gargeya S."/>
            <person name="Fitzgerald M."/>
            <person name="Haas B."/>
            <person name="Abouelleil A."/>
            <person name="Allen A.W."/>
            <person name="Alvarado L."/>
            <person name="Arachchi H.M."/>
            <person name="Berlin A.M."/>
            <person name="Chapman S.B."/>
            <person name="Gainer-Dewar J."/>
            <person name="Goldberg J."/>
            <person name="Griggs A."/>
            <person name="Gujja S."/>
            <person name="Hansen M."/>
            <person name="Howarth C."/>
            <person name="Imamovic A."/>
            <person name="Ireland A."/>
            <person name="Larimer J."/>
            <person name="McCowan C."/>
            <person name="Murphy C."/>
            <person name="Pearson M."/>
            <person name="Poon T.W."/>
            <person name="Priest M."/>
            <person name="Roberts A."/>
            <person name="Saif S."/>
            <person name="Shea T."/>
            <person name="Sisk P."/>
            <person name="Sykes S."/>
            <person name="Wortman J."/>
            <person name="Nusbaum C."/>
            <person name="Birren B."/>
        </authorList>
    </citation>
    <scope>NUCLEOTIDE SEQUENCE [LARGE SCALE GENOMIC DNA]</scope>
    <source>
        <strain evidence="9">FAR1</strain>
    </source>
</reference>
<name>A0A182Q9J1_9DIPT</name>
<feature type="compositionally biased region" description="Basic residues" evidence="7">
    <location>
        <begin position="181"/>
        <end position="198"/>
    </location>
</feature>
<dbReference type="InterPro" id="IPR036322">
    <property type="entry name" value="WD40_repeat_dom_sf"/>
</dbReference>
<dbReference type="GO" id="GO:0006364">
    <property type="term" value="P:rRNA processing"/>
    <property type="evidence" value="ECO:0007669"/>
    <property type="project" value="UniProtKB-KW"/>
</dbReference>
<dbReference type="AlphaFoldDB" id="A0A182Q9J1"/>
<feature type="compositionally biased region" description="Basic and acidic residues" evidence="7">
    <location>
        <begin position="248"/>
        <end position="261"/>
    </location>
</feature>
<keyword evidence="9" id="KW-1185">Reference proteome</keyword>
<dbReference type="SUPFAM" id="SSF50978">
    <property type="entry name" value="WD40 repeat-like"/>
    <property type="match status" value="1"/>
</dbReference>
<feature type="region of interest" description="Disordered" evidence="7">
    <location>
        <begin position="25"/>
        <end position="295"/>
    </location>
</feature>
<dbReference type="Gene3D" id="2.130.10.10">
    <property type="entry name" value="YVTN repeat-like/Quinoprotein amine dehydrogenase"/>
    <property type="match status" value="1"/>
</dbReference>
<organism evidence="8 9">
    <name type="scientific">Anopheles farauti</name>
    <dbReference type="NCBI Taxonomy" id="69004"/>
    <lineage>
        <taxon>Eukaryota</taxon>
        <taxon>Metazoa</taxon>
        <taxon>Ecdysozoa</taxon>
        <taxon>Arthropoda</taxon>
        <taxon>Hexapoda</taxon>
        <taxon>Insecta</taxon>
        <taxon>Pterygota</taxon>
        <taxon>Neoptera</taxon>
        <taxon>Endopterygota</taxon>
        <taxon>Diptera</taxon>
        <taxon>Nematocera</taxon>
        <taxon>Culicoidea</taxon>
        <taxon>Culicidae</taxon>
        <taxon>Anophelinae</taxon>
        <taxon>Anopheles</taxon>
    </lineage>
</organism>
<evidence type="ECO:0000313" key="9">
    <source>
        <dbReference type="Proteomes" id="UP000075886"/>
    </source>
</evidence>
<keyword evidence="4" id="KW-0677">Repeat</keyword>
<keyword evidence="3" id="KW-0853">WD repeat</keyword>
<dbReference type="InterPro" id="IPR045161">
    <property type="entry name" value="Utp18"/>
</dbReference>
<dbReference type="EnsemblMetazoa" id="AFAF005738-RA">
    <property type="protein sequence ID" value="AFAF005738-PA"/>
    <property type="gene ID" value="AFAF005738"/>
</dbReference>
<dbReference type="STRING" id="69004.A0A182Q9J1"/>
<feature type="compositionally biased region" description="Basic and acidic residues" evidence="7">
    <location>
        <begin position="124"/>
        <end position="141"/>
    </location>
</feature>
<reference evidence="8" key="2">
    <citation type="submission" date="2020-05" db="UniProtKB">
        <authorList>
            <consortium name="EnsemblMetazoa"/>
        </authorList>
    </citation>
    <scope>IDENTIFICATION</scope>
    <source>
        <strain evidence="8">FAR1</strain>
    </source>
</reference>
<dbReference type="SMART" id="SM00320">
    <property type="entry name" value="WD40"/>
    <property type="match status" value="4"/>
</dbReference>
<evidence type="ECO:0000256" key="7">
    <source>
        <dbReference type="SAM" id="MobiDB-lite"/>
    </source>
</evidence>
<evidence type="ECO:0000256" key="3">
    <source>
        <dbReference type="ARBA" id="ARBA00022574"/>
    </source>
</evidence>
<keyword evidence="5" id="KW-0539">Nucleus</keyword>
<evidence type="ECO:0000256" key="5">
    <source>
        <dbReference type="ARBA" id="ARBA00023242"/>
    </source>
</evidence>
<dbReference type="VEuPathDB" id="VectorBase:AFAF005738"/>
<accession>A0A182Q9J1</accession>
<dbReference type="PANTHER" id="PTHR18359:SF0">
    <property type="entry name" value="U3 SMALL NUCLEOLAR RNA-ASSOCIATED PROTEIN 18 HOMOLOG"/>
    <property type="match status" value="1"/>
</dbReference>
<feature type="compositionally biased region" description="Basic and acidic residues" evidence="7">
    <location>
        <begin position="151"/>
        <end position="166"/>
    </location>
</feature>
<protein>
    <recommendedName>
        <fullName evidence="10">WD repeat-containing protein 55 homolog</fullName>
    </recommendedName>
</protein>